<keyword evidence="6" id="KW-0732">Signal</keyword>
<dbReference type="AlphaFoldDB" id="A0A8S1CWV3"/>
<gene>
    <name evidence="9" type="ORF">CLODIP_2_CD04552</name>
</gene>
<dbReference type="GO" id="GO:0005737">
    <property type="term" value="C:cytoplasm"/>
    <property type="evidence" value="ECO:0007669"/>
    <property type="project" value="TreeGrafter"/>
</dbReference>
<evidence type="ECO:0000313" key="10">
    <source>
        <dbReference type="Proteomes" id="UP000494165"/>
    </source>
</evidence>
<dbReference type="Gene3D" id="3.10.200.10">
    <property type="entry name" value="Alpha carbonic anhydrase"/>
    <property type="match status" value="1"/>
</dbReference>
<dbReference type="CDD" id="cd00326">
    <property type="entry name" value="alpha_CA"/>
    <property type="match status" value="1"/>
</dbReference>
<feature type="domain" description="Alpha-carbonic anhydrase" evidence="8">
    <location>
        <begin position="50"/>
        <end position="309"/>
    </location>
</feature>
<organism evidence="9 10">
    <name type="scientific">Cloeon dipterum</name>
    <dbReference type="NCBI Taxonomy" id="197152"/>
    <lineage>
        <taxon>Eukaryota</taxon>
        <taxon>Metazoa</taxon>
        <taxon>Ecdysozoa</taxon>
        <taxon>Arthropoda</taxon>
        <taxon>Hexapoda</taxon>
        <taxon>Insecta</taxon>
        <taxon>Pterygota</taxon>
        <taxon>Palaeoptera</taxon>
        <taxon>Ephemeroptera</taxon>
        <taxon>Pisciforma</taxon>
        <taxon>Baetidae</taxon>
        <taxon>Cloeon</taxon>
    </lineage>
</organism>
<protein>
    <recommendedName>
        <fullName evidence="2 6">Carbonic anhydrase</fullName>
        <ecNumber evidence="2 6">4.2.1.1</ecNumber>
    </recommendedName>
</protein>
<dbReference type="OrthoDB" id="429145at2759"/>
<dbReference type="PROSITE" id="PS51144">
    <property type="entry name" value="ALPHA_CA_2"/>
    <property type="match status" value="1"/>
</dbReference>
<dbReference type="SUPFAM" id="SSF51069">
    <property type="entry name" value="Carbonic anhydrase"/>
    <property type="match status" value="1"/>
</dbReference>
<proteinExistence type="inferred from homology"/>
<evidence type="ECO:0000256" key="2">
    <source>
        <dbReference type="ARBA" id="ARBA00012925"/>
    </source>
</evidence>
<dbReference type="GO" id="GO:0004089">
    <property type="term" value="F:carbonate dehydratase activity"/>
    <property type="evidence" value="ECO:0007669"/>
    <property type="project" value="UniProtKB-UniRule"/>
</dbReference>
<dbReference type="FunFam" id="3.10.200.10:FF:000003">
    <property type="entry name" value="Carbonic anhydrase 12"/>
    <property type="match status" value="1"/>
</dbReference>
<keyword evidence="6" id="KW-0456">Lyase</keyword>
<evidence type="ECO:0000256" key="3">
    <source>
        <dbReference type="ARBA" id="ARBA00022723"/>
    </source>
</evidence>
<dbReference type="EC" id="4.2.1.1" evidence="2 6"/>
<evidence type="ECO:0000256" key="7">
    <source>
        <dbReference type="SAM" id="MobiDB-lite"/>
    </source>
</evidence>
<evidence type="ECO:0000256" key="5">
    <source>
        <dbReference type="ARBA" id="ARBA00023180"/>
    </source>
</evidence>
<dbReference type="InterPro" id="IPR023561">
    <property type="entry name" value="Carbonic_anhydrase_a-class"/>
</dbReference>
<dbReference type="Proteomes" id="UP000494165">
    <property type="component" value="Unassembled WGS sequence"/>
</dbReference>
<dbReference type="InterPro" id="IPR001148">
    <property type="entry name" value="CA_dom"/>
</dbReference>
<feature type="compositionally biased region" description="Basic and acidic residues" evidence="7">
    <location>
        <begin position="30"/>
        <end position="43"/>
    </location>
</feature>
<evidence type="ECO:0000259" key="8">
    <source>
        <dbReference type="PROSITE" id="PS51144"/>
    </source>
</evidence>
<comment type="function">
    <text evidence="6">Reversible hydration of carbon dioxide.</text>
</comment>
<evidence type="ECO:0000313" key="9">
    <source>
        <dbReference type="EMBL" id="CAB3373771.1"/>
    </source>
</evidence>
<keyword evidence="4 6" id="KW-0862">Zinc</keyword>
<dbReference type="EMBL" id="CADEPI010000089">
    <property type="protein sequence ID" value="CAB3373771.1"/>
    <property type="molecule type" value="Genomic_DNA"/>
</dbReference>
<comment type="cofactor">
    <cofactor evidence="6">
        <name>Zn(2+)</name>
        <dbReference type="ChEBI" id="CHEBI:29105"/>
    </cofactor>
</comment>
<dbReference type="SMART" id="SM01057">
    <property type="entry name" value="Carb_anhydrase"/>
    <property type="match status" value="1"/>
</dbReference>
<accession>A0A8S1CWV3</accession>
<comment type="similarity">
    <text evidence="1 6">Belongs to the alpha-carbonic anhydrase family.</text>
</comment>
<feature type="region of interest" description="Disordered" evidence="7">
    <location>
        <begin position="30"/>
        <end position="54"/>
    </location>
</feature>
<feature type="signal peptide" evidence="6">
    <location>
        <begin position="1"/>
        <end position="27"/>
    </location>
</feature>
<name>A0A8S1CWV3_9INSE</name>
<keyword evidence="10" id="KW-1185">Reference proteome</keyword>
<dbReference type="InterPro" id="IPR018338">
    <property type="entry name" value="Carbonic_anhydrase_a-class_CS"/>
</dbReference>
<dbReference type="PANTHER" id="PTHR18952:SF137">
    <property type="entry name" value="CARBONIC ANHYDRASE"/>
    <property type="match status" value="1"/>
</dbReference>
<feature type="chain" id="PRO_5035961597" description="Carbonic anhydrase" evidence="6">
    <location>
        <begin position="28"/>
        <end position="327"/>
    </location>
</feature>
<dbReference type="GO" id="GO:0008270">
    <property type="term" value="F:zinc ion binding"/>
    <property type="evidence" value="ECO:0007669"/>
    <property type="project" value="UniProtKB-UniRule"/>
</dbReference>
<dbReference type="Pfam" id="PF00194">
    <property type="entry name" value="Carb_anhydrase"/>
    <property type="match status" value="1"/>
</dbReference>
<sequence length="327" mass="37739">MNWKCLKIATHFLLVILLFSSVQEIESSVDERGKEHTDNEDSHKHKHHHHKWDYSRKGQENWQHQHSDCGGEGQSPIKISTKHAVPAPFPALEMVGYHNPLLAPVTLTNNGHSVSLSAAKPNDEDEPIPYIFGGPLKGEYEMVGLHFHWGRRNNRGSEHIINSIRFAMELHIIHRNRKYKTLEEALNHRDGLSVLAFFFSAGERGNARLDVLIQSLPSVKNMNDKVTLDQPLPLAWMLPRDIDTFYSYRGSLTTPPCSEAVTWILFPHPLHVSFEQMDLFRKLSFGEEPMVDNFRHPQPISGRTIYIHRLVNGTRFHHHYHRVKKSE</sequence>
<dbReference type="PROSITE" id="PS00162">
    <property type="entry name" value="ALPHA_CA_1"/>
    <property type="match status" value="1"/>
</dbReference>
<keyword evidence="3 6" id="KW-0479">Metal-binding</keyword>
<evidence type="ECO:0000256" key="4">
    <source>
        <dbReference type="ARBA" id="ARBA00022833"/>
    </source>
</evidence>
<dbReference type="InterPro" id="IPR036398">
    <property type="entry name" value="CA_dom_sf"/>
</dbReference>
<comment type="catalytic activity">
    <reaction evidence="6">
        <text>hydrogencarbonate + H(+) = CO2 + H2O</text>
        <dbReference type="Rhea" id="RHEA:10748"/>
        <dbReference type="ChEBI" id="CHEBI:15377"/>
        <dbReference type="ChEBI" id="CHEBI:15378"/>
        <dbReference type="ChEBI" id="CHEBI:16526"/>
        <dbReference type="ChEBI" id="CHEBI:17544"/>
        <dbReference type="EC" id="4.2.1.1"/>
    </reaction>
</comment>
<dbReference type="PANTHER" id="PTHR18952">
    <property type="entry name" value="CARBONIC ANHYDRASE"/>
    <property type="match status" value="1"/>
</dbReference>
<reference evidence="9 10" key="1">
    <citation type="submission" date="2020-04" db="EMBL/GenBank/DDBJ databases">
        <authorList>
            <person name="Alioto T."/>
            <person name="Alioto T."/>
            <person name="Gomez Garrido J."/>
        </authorList>
    </citation>
    <scope>NUCLEOTIDE SEQUENCE [LARGE SCALE GENOMIC DNA]</scope>
</reference>
<evidence type="ECO:0000256" key="6">
    <source>
        <dbReference type="RuleBase" id="RU367011"/>
    </source>
</evidence>
<keyword evidence="5" id="KW-0325">Glycoprotein</keyword>
<comment type="caution">
    <text evidence="9">The sequence shown here is derived from an EMBL/GenBank/DDBJ whole genome shotgun (WGS) entry which is preliminary data.</text>
</comment>
<evidence type="ECO:0000256" key="1">
    <source>
        <dbReference type="ARBA" id="ARBA00010718"/>
    </source>
</evidence>